<organism evidence="2 3">
    <name type="scientific">Dillenia turbinata</name>
    <dbReference type="NCBI Taxonomy" id="194707"/>
    <lineage>
        <taxon>Eukaryota</taxon>
        <taxon>Viridiplantae</taxon>
        <taxon>Streptophyta</taxon>
        <taxon>Embryophyta</taxon>
        <taxon>Tracheophyta</taxon>
        <taxon>Spermatophyta</taxon>
        <taxon>Magnoliopsida</taxon>
        <taxon>eudicotyledons</taxon>
        <taxon>Gunneridae</taxon>
        <taxon>Pentapetalae</taxon>
        <taxon>Dilleniales</taxon>
        <taxon>Dilleniaceae</taxon>
        <taxon>Dillenia</taxon>
    </lineage>
</organism>
<proteinExistence type="predicted"/>
<evidence type="ECO:0000313" key="3">
    <source>
        <dbReference type="Proteomes" id="UP001370490"/>
    </source>
</evidence>
<dbReference type="EMBL" id="JBAMMX010000007">
    <property type="protein sequence ID" value="KAK6936728.1"/>
    <property type="molecule type" value="Genomic_DNA"/>
</dbReference>
<name>A0AAN8VKE5_9MAGN</name>
<dbReference type="PANTHER" id="PTHR33513:SF47">
    <property type="entry name" value="(WILD MALAYSIAN BANANA) HYPOTHETICAL PROTEIN"/>
    <property type="match status" value="1"/>
</dbReference>
<gene>
    <name evidence="2" type="ORF">RJ641_033758</name>
</gene>
<dbReference type="Pfam" id="PF24847">
    <property type="entry name" value="DUF7722"/>
    <property type="match status" value="1"/>
</dbReference>
<sequence length="93" mass="11110">MNRAEFGILAAYHALQRIYILFTPSCLQYREREREMESVSGPAPNGNHARERCGYFQMPLHYRRYTKSDYESTPEWKLDCLLSRVWSPSDWKC</sequence>
<dbReference type="Proteomes" id="UP001370490">
    <property type="component" value="Unassembled WGS sequence"/>
</dbReference>
<dbReference type="InterPro" id="IPR056139">
    <property type="entry name" value="DUF7722"/>
</dbReference>
<feature type="domain" description="DUF7722" evidence="1">
    <location>
        <begin position="62"/>
        <end position="83"/>
    </location>
</feature>
<dbReference type="AlphaFoldDB" id="A0AAN8VKE5"/>
<evidence type="ECO:0000313" key="2">
    <source>
        <dbReference type="EMBL" id="KAK6936728.1"/>
    </source>
</evidence>
<reference evidence="2 3" key="1">
    <citation type="submission" date="2023-12" db="EMBL/GenBank/DDBJ databases">
        <title>A high-quality genome assembly for Dillenia turbinata (Dilleniales).</title>
        <authorList>
            <person name="Chanderbali A."/>
        </authorList>
    </citation>
    <scope>NUCLEOTIDE SEQUENCE [LARGE SCALE GENOMIC DNA]</scope>
    <source>
        <strain evidence="2">LSX21</strain>
        <tissue evidence="2">Leaf</tissue>
    </source>
</reference>
<accession>A0AAN8VKE5</accession>
<protein>
    <recommendedName>
        <fullName evidence="1">DUF7722 domain-containing protein</fullName>
    </recommendedName>
</protein>
<keyword evidence="3" id="KW-1185">Reference proteome</keyword>
<evidence type="ECO:0000259" key="1">
    <source>
        <dbReference type="Pfam" id="PF24847"/>
    </source>
</evidence>
<dbReference type="PANTHER" id="PTHR33513">
    <property type="entry name" value="OS06G0523300 PROTEIN"/>
    <property type="match status" value="1"/>
</dbReference>
<comment type="caution">
    <text evidence="2">The sequence shown here is derived from an EMBL/GenBank/DDBJ whole genome shotgun (WGS) entry which is preliminary data.</text>
</comment>